<reference evidence="1 2" key="1">
    <citation type="submission" date="2024-09" db="EMBL/GenBank/DDBJ databases">
        <authorList>
            <person name="Sun Q."/>
            <person name="Mori K."/>
        </authorList>
    </citation>
    <scope>NUCLEOTIDE SEQUENCE [LARGE SCALE GENOMIC DNA]</scope>
    <source>
        <strain evidence="1 2">TBRC 3947</strain>
    </source>
</reference>
<keyword evidence="2" id="KW-1185">Reference proteome</keyword>
<dbReference type="Proteomes" id="UP001589867">
    <property type="component" value="Unassembled WGS sequence"/>
</dbReference>
<accession>A0ABV6MEJ5</accession>
<protein>
    <submittedName>
        <fullName evidence="1">Uncharacterized protein</fullName>
    </submittedName>
</protein>
<gene>
    <name evidence="1" type="ORF">ACFFIA_36570</name>
</gene>
<evidence type="ECO:0000313" key="2">
    <source>
        <dbReference type="Proteomes" id="UP001589867"/>
    </source>
</evidence>
<sequence>MLGPVFIPCPNCFARCDGCRGYGLFPADFQCLGCLVEDLIRQGLAPVFCPTCCGVVDLIRMHTPPEVNFHVLHHH</sequence>
<organism evidence="1 2">
    <name type="scientific">Phytohabitans kaempferiae</name>
    <dbReference type="NCBI Taxonomy" id="1620943"/>
    <lineage>
        <taxon>Bacteria</taxon>
        <taxon>Bacillati</taxon>
        <taxon>Actinomycetota</taxon>
        <taxon>Actinomycetes</taxon>
        <taxon>Micromonosporales</taxon>
        <taxon>Micromonosporaceae</taxon>
    </lineage>
</organism>
<evidence type="ECO:0000313" key="1">
    <source>
        <dbReference type="EMBL" id="MFC0533136.1"/>
    </source>
</evidence>
<comment type="caution">
    <text evidence="1">The sequence shown here is derived from an EMBL/GenBank/DDBJ whole genome shotgun (WGS) entry which is preliminary data.</text>
</comment>
<name>A0ABV6MEJ5_9ACTN</name>
<proteinExistence type="predicted"/>
<dbReference type="RefSeq" id="WP_377260367.1">
    <property type="nucleotide sequence ID" value="NZ_JBHLUH010000079.1"/>
</dbReference>
<dbReference type="EMBL" id="JBHLUH010000079">
    <property type="protein sequence ID" value="MFC0533136.1"/>
    <property type="molecule type" value="Genomic_DNA"/>
</dbReference>